<organism evidence="1 2">
    <name type="scientific">Candidatus Nitrospira nitrosa</name>
    <dbReference type="NCBI Taxonomy" id="1742972"/>
    <lineage>
        <taxon>Bacteria</taxon>
        <taxon>Pseudomonadati</taxon>
        <taxon>Nitrospirota</taxon>
        <taxon>Nitrospiria</taxon>
        <taxon>Nitrospirales</taxon>
        <taxon>Nitrospiraceae</taxon>
        <taxon>Nitrospira</taxon>
    </lineage>
</organism>
<dbReference type="AlphaFoldDB" id="A0A0S4L3H8"/>
<accession>A0A0S4L3H8</accession>
<evidence type="ECO:0000313" key="2">
    <source>
        <dbReference type="Proteomes" id="UP000199032"/>
    </source>
</evidence>
<dbReference type="EMBL" id="CZQA01000001">
    <property type="protein sequence ID" value="CUS32209.1"/>
    <property type="molecule type" value="Genomic_DNA"/>
</dbReference>
<reference evidence="1 2" key="1">
    <citation type="submission" date="2015-10" db="EMBL/GenBank/DDBJ databases">
        <authorList>
            <person name="Gilbert D.G."/>
        </authorList>
    </citation>
    <scope>NUCLEOTIDE SEQUENCE [LARGE SCALE GENOMIC DNA]</scope>
    <source>
        <strain evidence="1">COMA1</strain>
    </source>
</reference>
<proteinExistence type="predicted"/>
<evidence type="ECO:0000313" key="1">
    <source>
        <dbReference type="EMBL" id="CUS32209.1"/>
    </source>
</evidence>
<protein>
    <submittedName>
        <fullName evidence="1">Uncharacterized protein</fullName>
    </submittedName>
</protein>
<dbReference type="STRING" id="1742972.COMA1_10503"/>
<keyword evidence="2" id="KW-1185">Reference proteome</keyword>
<name>A0A0S4L3H8_9BACT</name>
<dbReference type="Proteomes" id="UP000199032">
    <property type="component" value="Unassembled WGS sequence"/>
</dbReference>
<sequence length="40" mass="4392">MVLNGFYAMGIIVTLMRGLDLPNCGCDGVFSTRRLRAGWS</sequence>
<gene>
    <name evidence="1" type="ORF">COMA1_10503</name>
</gene>